<protein>
    <submittedName>
        <fullName evidence="3">Acrylyl-CoA reductase (NADPH)</fullName>
    </submittedName>
</protein>
<sequence length="338" mass="34999">MDSPTEPTATPFRAWWAENGNPSQPSRLGTALESDLGDGDTTIRVLYSGVNYKDAMALTGQPGIVKTSPLIPGIDLVGEITSTSSPDHRAGDLVLLNGTGIGEKRHGGLAERARIDARHLVRVPGSLGPRRAAAIGTAGYTAMLSVLAVERHGTTPADGEILVTGAAGGVGSIAIALLARLGYTVTASTGRADEHADYLTRLGASSIIDRAELNEAGKPLRSQRWAAVVDAVGSHTLANAIAGLKYAGIATACGLAQGGELPLTVMPFILRGVTLAGINSVETPQPLRQEAWDRLAVDLDPRHVDAISHTIPLAEAGNTARDVLAGKVRGRTVVDVTA</sequence>
<dbReference type="STRING" id="123320.SAMN06309945_0449"/>
<dbReference type="Pfam" id="PF00107">
    <property type="entry name" value="ADH_zinc_N"/>
    <property type="match status" value="1"/>
</dbReference>
<keyword evidence="4" id="KW-1185">Reference proteome</keyword>
<dbReference type="SUPFAM" id="SSF51735">
    <property type="entry name" value="NAD(P)-binding Rossmann-fold domains"/>
    <property type="match status" value="1"/>
</dbReference>
<organism evidence="3 4">
    <name type="scientific">Okibacterium fritillariae</name>
    <dbReference type="NCBI Taxonomy" id="123320"/>
    <lineage>
        <taxon>Bacteria</taxon>
        <taxon>Bacillati</taxon>
        <taxon>Actinomycetota</taxon>
        <taxon>Actinomycetes</taxon>
        <taxon>Micrococcales</taxon>
        <taxon>Microbacteriaceae</taxon>
        <taxon>Okibacterium</taxon>
    </lineage>
</organism>
<accession>A0A1T5IHR0</accession>
<name>A0A1T5IHR0_9MICO</name>
<dbReference type="InterPro" id="IPR014188">
    <property type="entry name" value="Acrylyl-CoA_reductase_AcuI"/>
</dbReference>
<dbReference type="EMBL" id="FUZP01000001">
    <property type="protein sequence ID" value="SKC38542.1"/>
    <property type="molecule type" value="Genomic_DNA"/>
</dbReference>
<dbReference type="Gene3D" id="3.40.50.720">
    <property type="entry name" value="NAD(P)-binding Rossmann-like Domain"/>
    <property type="match status" value="1"/>
</dbReference>
<dbReference type="SUPFAM" id="SSF50129">
    <property type="entry name" value="GroES-like"/>
    <property type="match status" value="1"/>
</dbReference>
<feature type="region of interest" description="Disordered" evidence="1">
    <location>
        <begin position="1"/>
        <end position="27"/>
    </location>
</feature>
<proteinExistence type="predicted"/>
<dbReference type="InterPro" id="IPR051397">
    <property type="entry name" value="Zn-ADH-like_protein"/>
</dbReference>
<dbReference type="Gene3D" id="3.90.180.10">
    <property type="entry name" value="Medium-chain alcohol dehydrogenases, catalytic domain"/>
    <property type="match status" value="1"/>
</dbReference>
<dbReference type="InterPro" id="IPR013154">
    <property type="entry name" value="ADH-like_N"/>
</dbReference>
<dbReference type="NCBIfam" id="TIGR02823">
    <property type="entry name" value="oxido_YhdH"/>
    <property type="match status" value="1"/>
</dbReference>
<dbReference type="InterPro" id="IPR011032">
    <property type="entry name" value="GroES-like_sf"/>
</dbReference>
<dbReference type="PANTHER" id="PTHR43677:SF1">
    <property type="entry name" value="ACRYLYL-COA REDUCTASE ACUI-RELATED"/>
    <property type="match status" value="1"/>
</dbReference>
<evidence type="ECO:0000313" key="4">
    <source>
        <dbReference type="Proteomes" id="UP000190857"/>
    </source>
</evidence>
<evidence type="ECO:0000313" key="3">
    <source>
        <dbReference type="EMBL" id="SKC38542.1"/>
    </source>
</evidence>
<feature type="domain" description="Enoyl reductase (ER)" evidence="2">
    <location>
        <begin position="23"/>
        <end position="334"/>
    </location>
</feature>
<dbReference type="GO" id="GO:0043957">
    <property type="term" value="F:acryloyl-CoA reductase (NADPH) activity"/>
    <property type="evidence" value="ECO:0007669"/>
    <property type="project" value="TreeGrafter"/>
</dbReference>
<dbReference type="OrthoDB" id="9782155at2"/>
<dbReference type="InterPro" id="IPR036291">
    <property type="entry name" value="NAD(P)-bd_dom_sf"/>
</dbReference>
<dbReference type="AlphaFoldDB" id="A0A1T5IHR0"/>
<dbReference type="SMART" id="SM00829">
    <property type="entry name" value="PKS_ER"/>
    <property type="match status" value="1"/>
</dbReference>
<evidence type="ECO:0000259" key="2">
    <source>
        <dbReference type="SMART" id="SM00829"/>
    </source>
</evidence>
<reference evidence="3 4" key="1">
    <citation type="submission" date="2017-02" db="EMBL/GenBank/DDBJ databases">
        <authorList>
            <person name="Peterson S.W."/>
        </authorList>
    </citation>
    <scope>NUCLEOTIDE SEQUENCE [LARGE SCALE GENOMIC DNA]</scope>
    <source>
        <strain evidence="3 4">VKM Ac-2059</strain>
    </source>
</reference>
<dbReference type="CDD" id="cd08288">
    <property type="entry name" value="MDR_yhdh"/>
    <property type="match status" value="1"/>
</dbReference>
<evidence type="ECO:0000256" key="1">
    <source>
        <dbReference type="SAM" id="MobiDB-lite"/>
    </source>
</evidence>
<dbReference type="RefSeq" id="WP_079726666.1">
    <property type="nucleotide sequence ID" value="NZ_FUZP01000001.1"/>
</dbReference>
<gene>
    <name evidence="3" type="ORF">SAMN06309945_0449</name>
</gene>
<dbReference type="Pfam" id="PF08240">
    <property type="entry name" value="ADH_N"/>
    <property type="match status" value="1"/>
</dbReference>
<dbReference type="InterPro" id="IPR013149">
    <property type="entry name" value="ADH-like_C"/>
</dbReference>
<dbReference type="InterPro" id="IPR020843">
    <property type="entry name" value="ER"/>
</dbReference>
<dbReference type="Proteomes" id="UP000190857">
    <property type="component" value="Unassembled WGS sequence"/>
</dbReference>
<dbReference type="PANTHER" id="PTHR43677">
    <property type="entry name" value="SHORT-CHAIN DEHYDROGENASE/REDUCTASE"/>
    <property type="match status" value="1"/>
</dbReference>